<evidence type="ECO:0000313" key="6">
    <source>
        <dbReference type="Proteomes" id="UP000594468"/>
    </source>
</evidence>
<dbReference type="GO" id="GO:0046872">
    <property type="term" value="F:metal ion binding"/>
    <property type="evidence" value="ECO:0007669"/>
    <property type="project" value="UniProtKB-KW"/>
</dbReference>
<dbReference type="KEGG" id="pmet:G4Y79_11800"/>
<keyword evidence="6" id="KW-1185">Reference proteome</keyword>
<dbReference type="Pfam" id="PF07687">
    <property type="entry name" value="M20_dimer"/>
    <property type="match status" value="1"/>
</dbReference>
<evidence type="ECO:0000256" key="2">
    <source>
        <dbReference type="ARBA" id="ARBA00022801"/>
    </source>
</evidence>
<dbReference type="InterPro" id="IPR036264">
    <property type="entry name" value="Bact_exopeptidase_dim_dom"/>
</dbReference>
<dbReference type="Pfam" id="PF01546">
    <property type="entry name" value="Peptidase_M20"/>
    <property type="match status" value="1"/>
</dbReference>
<feature type="binding site" evidence="3">
    <location>
        <position position="100"/>
    </location>
    <ligand>
        <name>Mn(2+)</name>
        <dbReference type="ChEBI" id="CHEBI:29035"/>
        <label>2</label>
    </ligand>
</feature>
<feature type="binding site" evidence="3">
    <location>
        <position position="361"/>
    </location>
    <ligand>
        <name>Mn(2+)</name>
        <dbReference type="ChEBI" id="CHEBI:29035"/>
        <label>2</label>
    </ligand>
</feature>
<dbReference type="PANTHER" id="PTHR11014">
    <property type="entry name" value="PEPTIDASE M20 FAMILY MEMBER"/>
    <property type="match status" value="1"/>
</dbReference>
<evidence type="ECO:0000256" key="3">
    <source>
        <dbReference type="PIRSR" id="PIRSR005962-1"/>
    </source>
</evidence>
<dbReference type="InterPro" id="IPR017439">
    <property type="entry name" value="Amidohydrolase"/>
</dbReference>
<dbReference type="PANTHER" id="PTHR11014:SF63">
    <property type="entry name" value="METALLOPEPTIDASE, PUTATIVE (AFU_ORTHOLOGUE AFUA_6G09600)-RELATED"/>
    <property type="match status" value="1"/>
</dbReference>
<proteinExistence type="inferred from homology"/>
<dbReference type="EMBL" id="CP062983">
    <property type="protein sequence ID" value="QPC85015.1"/>
    <property type="molecule type" value="Genomic_DNA"/>
</dbReference>
<evidence type="ECO:0000256" key="1">
    <source>
        <dbReference type="ARBA" id="ARBA00006153"/>
    </source>
</evidence>
<organism evidence="5 6">
    <name type="scientific">Phototrophicus methaneseepsis</name>
    <dbReference type="NCBI Taxonomy" id="2710758"/>
    <lineage>
        <taxon>Bacteria</taxon>
        <taxon>Bacillati</taxon>
        <taxon>Chloroflexota</taxon>
        <taxon>Candidatus Thermofontia</taxon>
        <taxon>Phototrophicales</taxon>
        <taxon>Phototrophicaceae</taxon>
        <taxon>Phototrophicus</taxon>
    </lineage>
</organism>
<feature type="binding site" evidence="3">
    <location>
        <position position="165"/>
    </location>
    <ligand>
        <name>Mn(2+)</name>
        <dbReference type="ChEBI" id="CHEBI:29035"/>
        <label>2</label>
    </ligand>
</feature>
<dbReference type="PIRSF" id="PIRSF005962">
    <property type="entry name" value="Pept_M20D_amidohydro"/>
    <property type="match status" value="1"/>
</dbReference>
<dbReference type="Gene3D" id="3.30.70.360">
    <property type="match status" value="1"/>
</dbReference>
<dbReference type="InterPro" id="IPR011650">
    <property type="entry name" value="Peptidase_M20_dimer"/>
</dbReference>
<dbReference type="AlphaFoldDB" id="A0A7S8EDK7"/>
<dbReference type="InterPro" id="IPR002933">
    <property type="entry name" value="Peptidase_M20"/>
</dbReference>
<gene>
    <name evidence="5" type="ORF">G4Y79_11800</name>
</gene>
<feature type="binding site" evidence="3">
    <location>
        <position position="136"/>
    </location>
    <ligand>
        <name>Mn(2+)</name>
        <dbReference type="ChEBI" id="CHEBI:29035"/>
        <label>2</label>
    </ligand>
</feature>
<name>A0A7S8EDK7_9CHLR</name>
<accession>A0A7S8EDK7</accession>
<dbReference type="NCBIfam" id="TIGR01891">
    <property type="entry name" value="amidohydrolases"/>
    <property type="match status" value="1"/>
</dbReference>
<dbReference type="SUPFAM" id="SSF53187">
    <property type="entry name" value="Zn-dependent exopeptidases"/>
    <property type="match status" value="1"/>
</dbReference>
<feature type="domain" description="Peptidase M20 dimerisation" evidence="4">
    <location>
        <begin position="190"/>
        <end position="280"/>
    </location>
</feature>
<evidence type="ECO:0000313" key="5">
    <source>
        <dbReference type="EMBL" id="QPC85015.1"/>
    </source>
</evidence>
<keyword evidence="3" id="KW-0464">Manganese</keyword>
<dbReference type="SUPFAM" id="SSF55031">
    <property type="entry name" value="Bacterial exopeptidase dimerisation domain"/>
    <property type="match status" value="1"/>
</dbReference>
<dbReference type="Proteomes" id="UP000594468">
    <property type="component" value="Chromosome"/>
</dbReference>
<keyword evidence="2 5" id="KW-0378">Hydrolase</keyword>
<protein>
    <submittedName>
        <fullName evidence="5">Amidohydrolase</fullName>
    </submittedName>
</protein>
<dbReference type="FunFam" id="3.30.70.360:FF:000014">
    <property type="entry name" value="N-acyl-L-amino acid amidohydrolase"/>
    <property type="match status" value="1"/>
</dbReference>
<reference evidence="5 6" key="1">
    <citation type="submission" date="2020-02" db="EMBL/GenBank/DDBJ databases">
        <authorList>
            <person name="Zheng R.K."/>
            <person name="Sun C.M."/>
        </authorList>
    </citation>
    <scope>NUCLEOTIDE SEQUENCE [LARGE SCALE GENOMIC DNA]</scope>
    <source>
        <strain evidence="6">rifampicinis</strain>
    </source>
</reference>
<dbReference type="GO" id="GO:0016787">
    <property type="term" value="F:hydrolase activity"/>
    <property type="evidence" value="ECO:0007669"/>
    <property type="project" value="UniProtKB-KW"/>
</dbReference>
<dbReference type="Gene3D" id="3.40.630.10">
    <property type="entry name" value="Zn peptidases"/>
    <property type="match status" value="1"/>
</dbReference>
<comment type="similarity">
    <text evidence="1">Belongs to the peptidase M20 family.</text>
</comment>
<feature type="binding site" evidence="3">
    <location>
        <position position="102"/>
    </location>
    <ligand>
        <name>Mn(2+)</name>
        <dbReference type="ChEBI" id="CHEBI:29035"/>
        <label>2</label>
    </ligand>
</feature>
<evidence type="ECO:0000259" key="4">
    <source>
        <dbReference type="Pfam" id="PF07687"/>
    </source>
</evidence>
<comment type="cofactor">
    <cofactor evidence="3">
        <name>Mn(2+)</name>
        <dbReference type="ChEBI" id="CHEBI:29035"/>
    </cofactor>
    <text evidence="3">The Mn(2+) ion enhances activity.</text>
</comment>
<sequence>MELYKRASEIQEDMVAWRRDIHMHPELGFEEKRTANLVVQNLREMGIEAEVGVGRTGVVARIGDGNGPKVGIRADMDALPIQEANDVPYKSQTPGLMHACGHDAHTAILMGVARILNDMADRPAGEVRLLFQPSEEKWGDDGISGATAMIQDSALEDLDAVIALHVASGQESGTVEVGDGYVAAAVDSFFATIKGEGTHGAHPDRGVDPIWISAQVINAIQAIRSRRTDPTTASVVTIGAIHGGTATNIIPHEVTFMGTIRTFDEDLRDQIHEELHRAFSVAKTLGGDYELEIQRGYPAMYNAPEVSQLLRDVAAEAIGEDKVKVGTPMMGAEDFSYMTQKAPGAMFMLGVKYDDLNRPHHSPIFDIDENPMQVGAAVLAETAVRLLKQHAK</sequence>
<keyword evidence="3" id="KW-0479">Metal-binding</keyword>
<dbReference type="RefSeq" id="WP_195173078.1">
    <property type="nucleotide sequence ID" value="NZ_CP062983.1"/>
</dbReference>